<keyword evidence="1" id="KW-0119">Carbohydrate metabolism</keyword>
<dbReference type="PANTHER" id="PTHR10937:SF14">
    <property type="entry name" value="FRUCTOSELYSINE 6-PHOSPHATE DEGLYCASE"/>
    <property type="match status" value="1"/>
</dbReference>
<dbReference type="Proteomes" id="UP000247476">
    <property type="component" value="Unassembled WGS sequence"/>
</dbReference>
<protein>
    <recommendedName>
        <fullName evidence="1">Fructosamine deglycase</fullName>
        <ecNumber evidence="1">3.5.-.-</ecNumber>
    </recommendedName>
</protein>
<keyword evidence="5" id="KW-1185">Reference proteome</keyword>
<dbReference type="OrthoDB" id="9782098at2"/>
<evidence type="ECO:0000313" key="5">
    <source>
        <dbReference type="Proteomes" id="UP000247476"/>
    </source>
</evidence>
<dbReference type="InterPro" id="IPR046348">
    <property type="entry name" value="SIS_dom_sf"/>
</dbReference>
<dbReference type="GO" id="GO:0097367">
    <property type="term" value="F:carbohydrate derivative binding"/>
    <property type="evidence" value="ECO:0007669"/>
    <property type="project" value="InterPro"/>
</dbReference>
<dbReference type="InterPro" id="IPR035490">
    <property type="entry name" value="GlmS/FrlB_SIS"/>
</dbReference>
<dbReference type="CDD" id="cd05710">
    <property type="entry name" value="SIS_1"/>
    <property type="match status" value="1"/>
</dbReference>
<dbReference type="Gene3D" id="3.40.50.10490">
    <property type="entry name" value="Glucose-6-phosphate isomerase like protein, domain 1"/>
    <property type="match status" value="1"/>
</dbReference>
<keyword evidence="2" id="KW-0812">Transmembrane</keyword>
<feature type="domain" description="SIS" evidence="3">
    <location>
        <begin position="10"/>
        <end position="154"/>
    </location>
</feature>
<dbReference type="Gene3D" id="3.40.50.12570">
    <property type="match status" value="1"/>
</dbReference>
<evidence type="ECO:0000256" key="2">
    <source>
        <dbReference type="SAM" id="Phobius"/>
    </source>
</evidence>
<dbReference type="CDD" id="cd05009">
    <property type="entry name" value="SIS_GlmS_GlmD_2"/>
    <property type="match status" value="1"/>
</dbReference>
<dbReference type="EMBL" id="QJVJ01000013">
    <property type="protein sequence ID" value="PYI51349.1"/>
    <property type="molecule type" value="Genomic_DNA"/>
</dbReference>
<sequence>MVVNEHVQRVLDAVKEREIERVFFVACGGSSSLMYSSKYILDREAQTITSDLYSSNEFIHRNPRTLNEKSLVILCSLRGNTPETVEAAKFARSKGAITASMTNLTDSPLAQSSEYVIPYPWGGEVKAEESNYAVLYQLVFGVLAVKEGNKKLDSILRTLPHLDSVYAKAKQQFAPTAQKFAVDFKDESVIYTMASGANYGIAYMFAICFLMEMQWKNSHAIHAGEFFHGPFEILDKESPFILFLGLDETRPLEERALKFLRQYGEKLLIIDAKDYDFTGVEEDVKGYVAPLVLNQVIRQFAAELAKETKHPLETRRYMWKVAY</sequence>
<dbReference type="EC" id="3.5.-.-" evidence="1"/>
<dbReference type="GO" id="GO:0006002">
    <property type="term" value="P:fructose 6-phosphate metabolic process"/>
    <property type="evidence" value="ECO:0007669"/>
    <property type="project" value="TreeGrafter"/>
</dbReference>
<name>A0A2V5JX02_9BACL</name>
<dbReference type="Gene3D" id="1.10.10.2240">
    <property type="match status" value="1"/>
</dbReference>
<dbReference type="GO" id="GO:0004360">
    <property type="term" value="F:glutamine-fructose-6-phosphate transaminase (isomerizing) activity"/>
    <property type="evidence" value="ECO:0007669"/>
    <property type="project" value="TreeGrafter"/>
</dbReference>
<dbReference type="GO" id="GO:0006047">
    <property type="term" value="P:UDP-N-acetylglucosamine metabolic process"/>
    <property type="evidence" value="ECO:0007669"/>
    <property type="project" value="TreeGrafter"/>
</dbReference>
<reference evidence="4 5" key="1">
    <citation type="submission" date="2018-05" db="EMBL/GenBank/DDBJ databases">
        <title>Paenibacillus flagellatus sp. nov., isolated from selenium mineral soil.</title>
        <authorList>
            <person name="Dai X."/>
        </authorList>
    </citation>
    <scope>NUCLEOTIDE SEQUENCE [LARGE SCALE GENOMIC DNA]</scope>
    <source>
        <strain evidence="4 5">DXL2</strain>
    </source>
</reference>
<keyword evidence="2" id="KW-1133">Transmembrane helix</keyword>
<dbReference type="GO" id="GO:0016787">
    <property type="term" value="F:hydrolase activity"/>
    <property type="evidence" value="ECO:0007669"/>
    <property type="project" value="UniProtKB-KW"/>
</dbReference>
<organism evidence="4 5">
    <name type="scientific">Paenibacillus flagellatus</name>
    <dbReference type="NCBI Taxonomy" id="2211139"/>
    <lineage>
        <taxon>Bacteria</taxon>
        <taxon>Bacillati</taxon>
        <taxon>Bacillota</taxon>
        <taxon>Bacilli</taxon>
        <taxon>Bacillales</taxon>
        <taxon>Paenibacillaceae</taxon>
        <taxon>Paenibacillus</taxon>
    </lineage>
</organism>
<accession>A0A2V5JX02</accession>
<comment type="function">
    <text evidence="1">Catalyzes the conversion of a range of fructosamine 6-phosphates to glucose 6-phosphate and a free amino acid.</text>
</comment>
<dbReference type="Pfam" id="PF01380">
    <property type="entry name" value="SIS"/>
    <property type="match status" value="2"/>
</dbReference>
<comment type="caution">
    <text evidence="4">The sequence shown here is derived from an EMBL/GenBank/DDBJ whole genome shotgun (WGS) entry which is preliminary data.</text>
</comment>
<dbReference type="RefSeq" id="WP_110842861.1">
    <property type="nucleotide sequence ID" value="NZ_QJVJ01000013.1"/>
</dbReference>
<dbReference type="PROSITE" id="PS51464">
    <property type="entry name" value="SIS"/>
    <property type="match status" value="1"/>
</dbReference>
<dbReference type="PIRSF" id="PIRSF009290">
    <property type="entry name" value="FrlB"/>
    <property type="match status" value="1"/>
</dbReference>
<dbReference type="InterPro" id="IPR035488">
    <property type="entry name" value="FrlB_SIS"/>
</dbReference>
<dbReference type="InterPro" id="IPR024713">
    <property type="entry name" value="Fructosamine_deglycase_FrlB"/>
</dbReference>
<feature type="transmembrane region" description="Helical" evidence="2">
    <location>
        <begin position="189"/>
        <end position="211"/>
    </location>
</feature>
<proteinExistence type="predicted"/>
<dbReference type="PANTHER" id="PTHR10937">
    <property type="entry name" value="GLUCOSAMINE--FRUCTOSE-6-PHOSPHATE AMINOTRANSFERASE, ISOMERIZING"/>
    <property type="match status" value="1"/>
</dbReference>
<dbReference type="AlphaFoldDB" id="A0A2V5JX02"/>
<dbReference type="SUPFAM" id="SSF53697">
    <property type="entry name" value="SIS domain"/>
    <property type="match status" value="1"/>
</dbReference>
<evidence type="ECO:0000313" key="4">
    <source>
        <dbReference type="EMBL" id="PYI51349.1"/>
    </source>
</evidence>
<gene>
    <name evidence="4" type="ORF">DLM86_25320</name>
</gene>
<evidence type="ECO:0000259" key="3">
    <source>
        <dbReference type="PROSITE" id="PS51464"/>
    </source>
</evidence>
<evidence type="ECO:0000256" key="1">
    <source>
        <dbReference type="PIRNR" id="PIRNR009290"/>
    </source>
</evidence>
<keyword evidence="1" id="KW-0378">Hydrolase</keyword>
<keyword evidence="2" id="KW-0472">Membrane</keyword>
<dbReference type="GO" id="GO:0006487">
    <property type="term" value="P:protein N-linked glycosylation"/>
    <property type="evidence" value="ECO:0007669"/>
    <property type="project" value="TreeGrafter"/>
</dbReference>
<comment type="subunit">
    <text evidence="1">Homooctamer.</text>
</comment>
<dbReference type="InterPro" id="IPR001347">
    <property type="entry name" value="SIS_dom"/>
</dbReference>